<keyword evidence="2 6" id="KW-0812">Transmembrane</keyword>
<dbReference type="HOGENOM" id="CLU_1041211_0_0_10"/>
<feature type="transmembrane region" description="Helical" evidence="6">
    <location>
        <begin position="245"/>
        <end position="273"/>
    </location>
</feature>
<dbReference type="KEGG" id="mro:MROS_0699"/>
<evidence type="ECO:0000259" key="7">
    <source>
        <dbReference type="Pfam" id="PF04893"/>
    </source>
</evidence>
<feature type="transmembrane region" description="Helical" evidence="6">
    <location>
        <begin position="171"/>
        <end position="189"/>
    </location>
</feature>
<organism evidence="8 9">
    <name type="scientific">Melioribacter roseus (strain DSM 23840 / JCM 17771 / VKM B-2668 / P3M-2)</name>
    <dbReference type="NCBI Taxonomy" id="1191523"/>
    <lineage>
        <taxon>Bacteria</taxon>
        <taxon>Pseudomonadati</taxon>
        <taxon>Ignavibacteriota</taxon>
        <taxon>Ignavibacteria</taxon>
        <taxon>Ignavibacteriales</taxon>
        <taxon>Melioribacteraceae</taxon>
        <taxon>Melioribacter</taxon>
    </lineage>
</organism>
<gene>
    <name evidence="8" type="ordered locus">MROS_0699</name>
</gene>
<dbReference type="STRING" id="1191523.MROS_0699"/>
<sequence>MDEKQDNQVPQMSPVEEEEEMEFSHTDKLVGVFSEPAVTFEKLKKTGPKTSDWLIPILIVIVAAVLSNVIMMSNPAIKLSIIEKQMAQIEKNFDEAVQSGQMTEEQKEAQLEQIRERMDQGGSTTIIFTAISIVFITFITFFIVAGVYFLVCKFLLKGDGTFKDTMAAYGLPYYIIVIQIIAMVIIALVTNKFITSTSLAAILEIDKSKFLYFLLSRVDVFSIWFYAVVSIVLAKMFNAENTGKYFATIFGLWIGVGFIFWWLAANVPFLGFLQQ</sequence>
<feature type="transmembrane region" description="Helical" evidence="6">
    <location>
        <begin position="53"/>
        <end position="71"/>
    </location>
</feature>
<dbReference type="Pfam" id="PF04893">
    <property type="entry name" value="Yip1"/>
    <property type="match status" value="1"/>
</dbReference>
<dbReference type="eggNOG" id="ENOG5033CY2">
    <property type="taxonomic scope" value="Bacteria"/>
</dbReference>
<evidence type="ECO:0000313" key="8">
    <source>
        <dbReference type="EMBL" id="AFN73942.1"/>
    </source>
</evidence>
<feature type="transmembrane region" description="Helical" evidence="6">
    <location>
        <begin position="125"/>
        <end position="151"/>
    </location>
</feature>
<name>I6YTV4_MELRP</name>
<dbReference type="EMBL" id="CP003557">
    <property type="protein sequence ID" value="AFN73942.1"/>
    <property type="molecule type" value="Genomic_DNA"/>
</dbReference>
<dbReference type="OrthoDB" id="9788696at2"/>
<proteinExistence type="predicted"/>
<evidence type="ECO:0000256" key="4">
    <source>
        <dbReference type="ARBA" id="ARBA00023136"/>
    </source>
</evidence>
<evidence type="ECO:0000256" key="2">
    <source>
        <dbReference type="ARBA" id="ARBA00022692"/>
    </source>
</evidence>
<dbReference type="InterPro" id="IPR006977">
    <property type="entry name" value="Yip1_dom"/>
</dbReference>
<dbReference type="Proteomes" id="UP000009011">
    <property type="component" value="Chromosome"/>
</dbReference>
<feature type="transmembrane region" description="Helical" evidence="6">
    <location>
        <begin position="210"/>
        <end position="233"/>
    </location>
</feature>
<comment type="subcellular location">
    <subcellularLocation>
        <location evidence="1">Membrane</location>
        <topology evidence="1">Multi-pass membrane protein</topology>
    </subcellularLocation>
</comment>
<evidence type="ECO:0000256" key="3">
    <source>
        <dbReference type="ARBA" id="ARBA00022989"/>
    </source>
</evidence>
<feature type="domain" description="Yip1" evidence="7">
    <location>
        <begin position="31"/>
        <end position="263"/>
    </location>
</feature>
<dbReference type="RefSeq" id="WP_014855378.1">
    <property type="nucleotide sequence ID" value="NC_018178.1"/>
</dbReference>
<reference evidence="8 9" key="1">
    <citation type="journal article" date="2013" name="PLoS ONE">
        <title>Genomic analysis of Melioribacter roseus, facultatively anaerobic organotrophic bacterium representing a novel deep lineage within Bacteriodetes/Chlorobi group.</title>
        <authorList>
            <person name="Kadnikov V.V."/>
            <person name="Mardanov A.V."/>
            <person name="Podosokorskaya O.A."/>
            <person name="Gavrilov S.N."/>
            <person name="Kublanov I.V."/>
            <person name="Beletsky A.V."/>
            <person name="Bonch-Osmolovskaya E.A."/>
            <person name="Ravin N.V."/>
        </authorList>
    </citation>
    <scope>NUCLEOTIDE SEQUENCE [LARGE SCALE GENOMIC DNA]</scope>
    <source>
        <strain evidence="9">JCM 17771 / P3M-2</strain>
    </source>
</reference>
<evidence type="ECO:0000313" key="9">
    <source>
        <dbReference type="Proteomes" id="UP000009011"/>
    </source>
</evidence>
<evidence type="ECO:0000256" key="5">
    <source>
        <dbReference type="SAM" id="MobiDB-lite"/>
    </source>
</evidence>
<feature type="region of interest" description="Disordered" evidence="5">
    <location>
        <begin position="1"/>
        <end position="25"/>
    </location>
</feature>
<accession>I6YTV4</accession>
<dbReference type="AlphaFoldDB" id="I6YTV4"/>
<evidence type="ECO:0000256" key="6">
    <source>
        <dbReference type="SAM" id="Phobius"/>
    </source>
</evidence>
<keyword evidence="9" id="KW-1185">Reference proteome</keyword>
<dbReference type="GO" id="GO:0016020">
    <property type="term" value="C:membrane"/>
    <property type="evidence" value="ECO:0007669"/>
    <property type="project" value="UniProtKB-SubCell"/>
</dbReference>
<keyword evidence="3 6" id="KW-1133">Transmembrane helix</keyword>
<evidence type="ECO:0000256" key="1">
    <source>
        <dbReference type="ARBA" id="ARBA00004141"/>
    </source>
</evidence>
<protein>
    <recommendedName>
        <fullName evidence="7">Yip1 domain-containing protein</fullName>
    </recommendedName>
</protein>
<keyword evidence="4 6" id="KW-0472">Membrane</keyword>